<feature type="compositionally biased region" description="Polar residues" evidence="18">
    <location>
        <begin position="1064"/>
        <end position="1085"/>
    </location>
</feature>
<dbReference type="GO" id="GO:0072686">
    <property type="term" value="C:mitotic spindle"/>
    <property type="evidence" value="ECO:0007669"/>
    <property type="project" value="TreeGrafter"/>
</dbReference>
<dbReference type="FunFam" id="1.25.10.10:FF:000005">
    <property type="entry name" value="CLIP-associating protein 1 isoform 2"/>
    <property type="match status" value="1"/>
</dbReference>
<dbReference type="Pfam" id="PF21041">
    <property type="entry name" value="XMAP215_CLASP_TOG"/>
    <property type="match status" value="1"/>
</dbReference>
<evidence type="ECO:0000256" key="1">
    <source>
        <dbReference type="ARBA" id="ARBA00004186"/>
    </source>
</evidence>
<accession>A0A091IMN3</accession>
<keyword evidence="17" id="KW-0175">Coiled coil</keyword>
<evidence type="ECO:0000256" key="4">
    <source>
        <dbReference type="ARBA" id="ARBA00004629"/>
    </source>
</evidence>
<keyword evidence="16" id="KW-0137">Centromere</keyword>
<keyword evidence="8" id="KW-0132">Cell division</keyword>
<evidence type="ECO:0000256" key="11">
    <source>
        <dbReference type="ARBA" id="ARBA00022776"/>
    </source>
</evidence>
<evidence type="ECO:0000313" key="20">
    <source>
        <dbReference type="EMBL" id="KFP09612.1"/>
    </source>
</evidence>
<dbReference type="GO" id="GO:0005813">
    <property type="term" value="C:centrosome"/>
    <property type="evidence" value="ECO:0007669"/>
    <property type="project" value="UniProtKB-SubCell"/>
</dbReference>
<dbReference type="GO" id="GO:0005881">
    <property type="term" value="C:cytoplasmic microtubule"/>
    <property type="evidence" value="ECO:0007669"/>
    <property type="project" value="TreeGrafter"/>
</dbReference>
<dbReference type="GO" id="GO:0007026">
    <property type="term" value="P:negative regulation of microtubule depolymerization"/>
    <property type="evidence" value="ECO:0007669"/>
    <property type="project" value="UniProtKB-ARBA"/>
</dbReference>
<keyword evidence="10" id="KW-0677">Repeat</keyword>
<name>A0A091IMN3_EGRGA</name>
<dbReference type="SUPFAM" id="SSF48371">
    <property type="entry name" value="ARM repeat"/>
    <property type="match status" value="2"/>
</dbReference>
<reference evidence="20 21" key="1">
    <citation type="submission" date="2014-04" db="EMBL/GenBank/DDBJ databases">
        <title>Genome evolution of avian class.</title>
        <authorList>
            <person name="Zhang G."/>
            <person name="Li C."/>
        </authorList>
    </citation>
    <scope>NUCLEOTIDE SEQUENCE [LARGE SCALE GENOMIC DNA]</scope>
    <source>
        <strain evidence="20">BGI_Z169</strain>
    </source>
</reference>
<sequence length="1457" mass="160022">MDYFCDQVQQKDVGRRMQVGQELLEYLSDPARSPDLEQDQQRLDKVIDELTGWVNSSNFKVALLGLDVLGAFVDRLSGRFKSYIGTVLLPLIDRMGDAKDQVREQAQNLILKLMDEAAPPMYIWERLAVGFKHKNYRSREGVCLCLIATLNNYGAQPLVLSKLVPHLCTAFGDSNSQVRDAAILTIVEVYRHVGEKVRIDLTKRGIPPGRLQTIFAKFDEVRNSGNMILSNVSDKSFDDEESVDGNRPSSAASAFKVPAPKKPGNPSNSARKPGSAGGPKVGGSSKEGGAGAVDEDDFIKAFTDVPTVQIYSSRELEETLNKIREILSDDKHDWDQRTNALKKVRSLLVAGAAQYDGFFQHLRLLDGAFKLSAKDLRSQVVREACITVAHLSTVLGNKFDHGAEAIVPTLFNLVPNSAKVMATSGCAAIRFIIRHTHVPRLIPLITSNCTSKSVAVRRRSFEFLDLLLQEWQTHSLERHAAVLVETIKKGIHDADAEARVEARKAYLGLRNHFPSEAETLYNSLEPPYQRSLQTYLKNSGSIASLPQSDRSSSSSQESLNRPLSSKWSAASPASLAGRVSGSSKSVPSPGTLQRSRSDIDVNAAAGAKARHAAGQTAGAGRLSTAGLPPGSYASLGRVRTKLSTPSVGIGNSKTDSRGRSRTKVVSQSQPGSRSGSPGRVLTTTTLSTMNTGVQRVLVNPATAQKRSKIPRSQGCSREASPSRLSVGTGFGISQSSRLSSSVSAMRVLNTGSDVEEAVADALLLGDIRTKKKPVRRRYESYGMYSDDDANSDASSACSERSYSSRNGSIPTYMRQTEDVAEVLNRCASSNWSERKEGLLGLQNLLKNQRTLSRVELKRLCEIFTRMFADPHSKVFSMFLETLVDFIQVHKEDLQDWLFVLLTQLLKKMGADLLGSVQAKVQKALDVTRESFPNDLQFSILMRFTVDQTQTPSLKVKVAILKYIETLAQQMDPGDFVNSSETRLAVSRIITWTTEPKSSDVRKAAQSVLISLFELNTPEFTMLLGALPKTFQDGATKLLHNHLRNTGNSGQGSMGSPLTRPTPRSPASWSSPLTSPTNTSQNTLSPSAFDYDTENMNSEDIYSSLRGVTEAIQNFSFRSQEDMNEPVKRDSKKDDGDSICSASGIVDLRAGSGVSDTGRTALDNKTSLLNTMPPHSSPRSRDYNPYNYSDGISSFNKSALKEAMFDDDAEQFPDEPPMDHSDLVAELLKELSNHNERVEERKAALYELMKLTQEESFGVWDEHFKTILLLLLETLGDKEHAIRALALKVLREILRNQPARFKNYAELTIMKTLEAHKDPHKEVVRSAEEAASMLATSISPDQCIKVLCPIIQTADYPINLAAIKMQTKVIERVSKETLTQLLPEIVPGLIQGYDNSESSVRKACVFCLVAIHAVIGDELKPHLSQLTGSKMKLLNLYIKRAQTGSGPGDTTADMSGQS</sequence>
<dbReference type="GO" id="GO:0005794">
    <property type="term" value="C:Golgi apparatus"/>
    <property type="evidence" value="ECO:0007669"/>
    <property type="project" value="UniProtKB-SubCell"/>
</dbReference>
<evidence type="ECO:0000313" key="21">
    <source>
        <dbReference type="Proteomes" id="UP000053119"/>
    </source>
</evidence>
<dbReference type="Pfam" id="PF23271">
    <property type="entry name" value="HEAT_GCN1"/>
    <property type="match status" value="1"/>
</dbReference>
<dbReference type="EMBL" id="KK500661">
    <property type="protein sequence ID" value="KFP09612.1"/>
    <property type="molecule type" value="Genomic_DNA"/>
</dbReference>
<dbReference type="GO" id="GO:0030010">
    <property type="term" value="P:establishment of cell polarity"/>
    <property type="evidence" value="ECO:0007669"/>
    <property type="project" value="UniProtKB-ARBA"/>
</dbReference>
<dbReference type="InterPro" id="IPR024395">
    <property type="entry name" value="CLASP_N_dom"/>
</dbReference>
<feature type="region of interest" description="Disordered" evidence="18">
    <location>
        <begin position="235"/>
        <end position="289"/>
    </location>
</feature>
<dbReference type="FunFam" id="1.25.10.10:FF:000031">
    <property type="entry name" value="CLIP-associating protein 1 isoform 2"/>
    <property type="match status" value="1"/>
</dbReference>
<evidence type="ECO:0000256" key="18">
    <source>
        <dbReference type="SAM" id="MobiDB-lite"/>
    </source>
</evidence>
<dbReference type="GO" id="GO:0045180">
    <property type="term" value="C:basal cortex"/>
    <property type="evidence" value="ECO:0007669"/>
    <property type="project" value="TreeGrafter"/>
</dbReference>
<evidence type="ECO:0000256" key="12">
    <source>
        <dbReference type="ARBA" id="ARBA00022838"/>
    </source>
</evidence>
<keyword evidence="13" id="KW-0333">Golgi apparatus</keyword>
<keyword evidence="6" id="KW-0158">Chromosome</keyword>
<dbReference type="PANTHER" id="PTHR21567:SF30">
    <property type="entry name" value="CLIP-ASSOCIATING PROTEIN 2"/>
    <property type="match status" value="1"/>
</dbReference>
<keyword evidence="21" id="KW-1185">Reference proteome</keyword>
<feature type="region of interest" description="Disordered" evidence="18">
    <location>
        <begin position="1150"/>
        <end position="1184"/>
    </location>
</feature>
<dbReference type="STRING" id="188379.A0A091IMN3"/>
<dbReference type="InterPro" id="IPR057546">
    <property type="entry name" value="HEAT_GCN1"/>
</dbReference>
<dbReference type="GO" id="GO:0000776">
    <property type="term" value="C:kinetochore"/>
    <property type="evidence" value="ECO:0007669"/>
    <property type="project" value="UniProtKB-KW"/>
</dbReference>
<evidence type="ECO:0000256" key="15">
    <source>
        <dbReference type="ARBA" id="ARBA00023306"/>
    </source>
</evidence>
<comment type="subcellular location">
    <subcellularLocation>
        <location evidence="4">Chromosome</location>
        <location evidence="4">Centromere</location>
        <location evidence="4">Kinetochore</location>
    </subcellularLocation>
    <subcellularLocation>
        <location evidence="2">Cytoplasm</location>
        <location evidence="2">Cytoskeleton</location>
        <location evidence="2">Microtubule organizing center</location>
        <location evidence="2">Centrosome</location>
    </subcellularLocation>
    <subcellularLocation>
        <location evidence="1">Cytoplasm</location>
        <location evidence="1">Cytoskeleton</location>
        <location evidence="1">Spindle</location>
    </subcellularLocation>
    <subcellularLocation>
        <location evidence="3">Golgi apparatus</location>
        <location evidence="3">trans-Golgi network</location>
    </subcellularLocation>
</comment>
<dbReference type="GO" id="GO:0051301">
    <property type="term" value="P:cell division"/>
    <property type="evidence" value="ECO:0007669"/>
    <property type="project" value="UniProtKB-KW"/>
</dbReference>
<feature type="domain" description="TOG" evidence="19">
    <location>
        <begin position="2"/>
        <end position="227"/>
    </location>
</feature>
<dbReference type="FunFam" id="1.25.10.10:FF:000001">
    <property type="entry name" value="CLIP-associating protein 1 isoform 2"/>
    <property type="match status" value="1"/>
</dbReference>
<dbReference type="GO" id="GO:0005876">
    <property type="term" value="C:spindle microtubule"/>
    <property type="evidence" value="ECO:0007669"/>
    <property type="project" value="TreeGrafter"/>
</dbReference>
<dbReference type="InterPro" id="IPR048491">
    <property type="entry name" value="XMAP215_CLASP_TOG"/>
</dbReference>
<feature type="domain" description="TOG" evidence="19">
    <location>
        <begin position="1213"/>
        <end position="1446"/>
    </location>
</feature>
<keyword evidence="15" id="KW-0131">Cell cycle</keyword>
<feature type="domain" description="TOG" evidence="19">
    <location>
        <begin position="312"/>
        <end position="545"/>
    </location>
</feature>
<keyword evidence="11" id="KW-0498">Mitosis</keyword>
<dbReference type="PANTHER" id="PTHR21567">
    <property type="entry name" value="CLASP"/>
    <property type="match status" value="1"/>
</dbReference>
<feature type="compositionally biased region" description="Polar residues" evidence="18">
    <location>
        <begin position="1153"/>
        <end position="1173"/>
    </location>
</feature>
<comment type="similarity">
    <text evidence="5">Belongs to the CLASP family.</text>
</comment>
<dbReference type="InterPro" id="IPR016024">
    <property type="entry name" value="ARM-type_fold"/>
</dbReference>
<evidence type="ECO:0000256" key="7">
    <source>
        <dbReference type="ARBA" id="ARBA00022490"/>
    </source>
</evidence>
<feature type="region of interest" description="Disordered" evidence="18">
    <location>
        <begin position="1041"/>
        <end position="1091"/>
    </location>
</feature>
<gene>
    <name evidence="20" type="ORF">Z169_03220</name>
</gene>
<evidence type="ECO:0000256" key="14">
    <source>
        <dbReference type="ARBA" id="ARBA00023212"/>
    </source>
</evidence>
<dbReference type="FunFam" id="1.25.10.10:FF:000006">
    <property type="entry name" value="CLIP-associating protein 1 isoform 2"/>
    <property type="match status" value="1"/>
</dbReference>
<feature type="domain" description="TOG" evidence="19">
    <location>
        <begin position="811"/>
        <end position="1048"/>
    </location>
</feature>
<feature type="compositionally biased region" description="Basic and acidic residues" evidence="18">
    <location>
        <begin position="1118"/>
        <end position="1135"/>
    </location>
</feature>
<dbReference type="GO" id="GO:0040001">
    <property type="term" value="P:establishment of mitotic spindle localization"/>
    <property type="evidence" value="ECO:0007669"/>
    <property type="project" value="TreeGrafter"/>
</dbReference>
<evidence type="ECO:0000256" key="17">
    <source>
        <dbReference type="SAM" id="Coils"/>
    </source>
</evidence>
<evidence type="ECO:0000256" key="6">
    <source>
        <dbReference type="ARBA" id="ARBA00022454"/>
    </source>
</evidence>
<evidence type="ECO:0000259" key="19">
    <source>
        <dbReference type="SMART" id="SM01349"/>
    </source>
</evidence>
<dbReference type="GO" id="GO:0008017">
    <property type="term" value="F:microtubule binding"/>
    <property type="evidence" value="ECO:0007669"/>
    <property type="project" value="TreeGrafter"/>
</dbReference>
<feature type="coiled-coil region" evidence="17">
    <location>
        <begin position="1223"/>
        <end position="1254"/>
    </location>
</feature>
<evidence type="ECO:0000256" key="3">
    <source>
        <dbReference type="ARBA" id="ARBA00004601"/>
    </source>
</evidence>
<evidence type="ECO:0000256" key="2">
    <source>
        <dbReference type="ARBA" id="ARBA00004300"/>
    </source>
</evidence>
<proteinExistence type="inferred from homology"/>
<keyword evidence="9" id="KW-0493">Microtubule</keyword>
<feature type="region of interest" description="Disordered" evidence="18">
    <location>
        <begin position="542"/>
        <end position="597"/>
    </location>
</feature>
<keyword evidence="7" id="KW-0963">Cytoplasm</keyword>
<protein>
    <submittedName>
        <fullName evidence="20">CLIP-associating protein 2</fullName>
    </submittedName>
</protein>
<evidence type="ECO:0000256" key="13">
    <source>
        <dbReference type="ARBA" id="ARBA00023034"/>
    </source>
</evidence>
<dbReference type="InterPro" id="IPR011989">
    <property type="entry name" value="ARM-like"/>
</dbReference>
<evidence type="ECO:0000256" key="8">
    <source>
        <dbReference type="ARBA" id="ARBA00022618"/>
    </source>
</evidence>
<keyword evidence="12" id="KW-0995">Kinetochore</keyword>
<evidence type="ECO:0000256" key="5">
    <source>
        <dbReference type="ARBA" id="ARBA00009549"/>
    </source>
</evidence>
<feature type="compositionally biased region" description="Polar residues" evidence="18">
    <location>
        <begin position="641"/>
        <end position="653"/>
    </location>
</feature>
<organism evidence="20 21">
    <name type="scientific">Egretta garzetta</name>
    <name type="common">Little egret</name>
    <dbReference type="NCBI Taxonomy" id="188379"/>
    <lineage>
        <taxon>Eukaryota</taxon>
        <taxon>Metazoa</taxon>
        <taxon>Chordata</taxon>
        <taxon>Craniata</taxon>
        <taxon>Vertebrata</taxon>
        <taxon>Euteleostomi</taxon>
        <taxon>Archelosauria</taxon>
        <taxon>Archosauria</taxon>
        <taxon>Dinosauria</taxon>
        <taxon>Saurischia</taxon>
        <taxon>Theropoda</taxon>
        <taxon>Coelurosauria</taxon>
        <taxon>Aves</taxon>
        <taxon>Neognathae</taxon>
        <taxon>Neoaves</taxon>
        <taxon>Aequornithes</taxon>
        <taxon>Pelecaniformes</taxon>
        <taxon>Ardeidae</taxon>
        <taxon>Egretta</taxon>
    </lineage>
</organism>
<dbReference type="Gene3D" id="1.25.10.10">
    <property type="entry name" value="Leucine-rich Repeat Variant"/>
    <property type="match status" value="4"/>
</dbReference>
<keyword evidence="14" id="KW-0206">Cytoskeleton</keyword>
<dbReference type="GO" id="GO:0090307">
    <property type="term" value="P:mitotic spindle assembly"/>
    <property type="evidence" value="ECO:0007669"/>
    <property type="project" value="TreeGrafter"/>
</dbReference>
<evidence type="ECO:0000256" key="9">
    <source>
        <dbReference type="ARBA" id="ARBA00022701"/>
    </source>
</evidence>
<feature type="compositionally biased region" description="Low complexity" evidence="18">
    <location>
        <begin position="579"/>
        <end position="590"/>
    </location>
</feature>
<dbReference type="Pfam" id="PF21040">
    <property type="entry name" value="CEP104-like_TOG"/>
    <property type="match status" value="1"/>
</dbReference>
<feature type="region of interest" description="Disordered" evidence="18">
    <location>
        <begin position="702"/>
        <end position="727"/>
    </location>
</feature>
<dbReference type="InterPro" id="IPR034085">
    <property type="entry name" value="TOG"/>
</dbReference>
<feature type="compositionally biased region" description="Low complexity" evidence="18">
    <location>
        <begin position="664"/>
        <end position="681"/>
    </location>
</feature>
<evidence type="ECO:0000256" key="16">
    <source>
        <dbReference type="ARBA" id="ARBA00023328"/>
    </source>
</evidence>
<evidence type="ECO:0000256" key="10">
    <source>
        <dbReference type="ARBA" id="ARBA00022737"/>
    </source>
</evidence>
<feature type="region of interest" description="Disordered" evidence="18">
    <location>
        <begin position="1115"/>
        <end position="1137"/>
    </location>
</feature>
<feature type="compositionally biased region" description="Gly residues" evidence="18">
    <location>
        <begin position="275"/>
        <end position="289"/>
    </location>
</feature>
<dbReference type="Proteomes" id="UP000053119">
    <property type="component" value="Unassembled WGS sequence"/>
</dbReference>
<feature type="region of interest" description="Disordered" evidence="18">
    <location>
        <begin position="636"/>
        <end position="681"/>
    </location>
</feature>
<feature type="compositionally biased region" description="Low complexity" evidence="18">
    <location>
        <begin position="544"/>
        <end position="565"/>
    </location>
</feature>
<dbReference type="Pfam" id="PF12348">
    <property type="entry name" value="CLASP_N"/>
    <property type="match status" value="1"/>
</dbReference>
<dbReference type="SMART" id="SM01349">
    <property type="entry name" value="TOG"/>
    <property type="match status" value="4"/>
</dbReference>